<dbReference type="Gene3D" id="3.90.1180.10">
    <property type="entry name" value="Ribosomal protein L13"/>
    <property type="match status" value="1"/>
</dbReference>
<comment type="caution">
    <text evidence="5">The sequence shown here is derived from an EMBL/GenBank/DDBJ whole genome shotgun (WGS) entry which is preliminary data.</text>
</comment>
<dbReference type="PANTHER" id="PTHR11545">
    <property type="entry name" value="RIBOSOMAL PROTEIN L13"/>
    <property type="match status" value="1"/>
</dbReference>
<dbReference type="InterPro" id="IPR005822">
    <property type="entry name" value="Ribosomal_uL13"/>
</dbReference>
<dbReference type="Proteomes" id="UP000230007">
    <property type="component" value="Unassembled WGS sequence"/>
</dbReference>
<feature type="non-terminal residue" evidence="5">
    <location>
        <position position="95"/>
    </location>
</feature>
<dbReference type="GO" id="GO:0006412">
    <property type="term" value="P:translation"/>
    <property type="evidence" value="ECO:0007669"/>
    <property type="project" value="InterPro"/>
</dbReference>
<dbReference type="EMBL" id="PCSK01000025">
    <property type="protein sequence ID" value="PIP46190.1"/>
    <property type="molecule type" value="Genomic_DNA"/>
</dbReference>
<dbReference type="Pfam" id="PF00572">
    <property type="entry name" value="Ribosomal_L13"/>
    <property type="match status" value="1"/>
</dbReference>
<evidence type="ECO:0000256" key="3">
    <source>
        <dbReference type="ARBA" id="ARBA00023274"/>
    </source>
</evidence>
<dbReference type="GO" id="GO:0022625">
    <property type="term" value="C:cytosolic large ribosomal subunit"/>
    <property type="evidence" value="ECO:0007669"/>
    <property type="project" value="TreeGrafter"/>
</dbReference>
<evidence type="ECO:0000256" key="4">
    <source>
        <dbReference type="ARBA" id="ARBA00035499"/>
    </source>
</evidence>
<dbReference type="InterPro" id="IPR005823">
    <property type="entry name" value="Ribosomal_uL13_bac-type"/>
</dbReference>
<evidence type="ECO:0000313" key="6">
    <source>
        <dbReference type="Proteomes" id="UP000230007"/>
    </source>
</evidence>
<evidence type="ECO:0000256" key="2">
    <source>
        <dbReference type="ARBA" id="ARBA00022980"/>
    </source>
</evidence>
<evidence type="ECO:0000256" key="1">
    <source>
        <dbReference type="ARBA" id="ARBA00006227"/>
    </source>
</evidence>
<keyword evidence="2 5" id="KW-0689">Ribosomal protein</keyword>
<dbReference type="CDD" id="cd00392">
    <property type="entry name" value="Ribosomal_L13"/>
    <property type="match status" value="1"/>
</dbReference>
<evidence type="ECO:0000313" key="5">
    <source>
        <dbReference type="EMBL" id="PIP46190.1"/>
    </source>
</evidence>
<organism evidence="5 6">
    <name type="scientific">Candidatus Colwellbacteria bacterium CG23_combo_of_CG06-09_8_20_14_all_42_19</name>
    <dbReference type="NCBI Taxonomy" id="1974541"/>
    <lineage>
        <taxon>Bacteria</taxon>
        <taxon>Candidatus Colwelliibacteriota</taxon>
    </lineage>
</organism>
<dbReference type="AlphaFoldDB" id="A0A2H0AMY0"/>
<dbReference type="InterPro" id="IPR036899">
    <property type="entry name" value="Ribosomal_uL13_sf"/>
</dbReference>
<dbReference type="PANTHER" id="PTHR11545:SF2">
    <property type="entry name" value="LARGE RIBOSOMAL SUBUNIT PROTEIN UL13M"/>
    <property type="match status" value="1"/>
</dbReference>
<sequence>MSEIIMDVKNKSLGRAATEIALILQGKDKTSYEQRKIGGNIVRVKNISELKFTGRKLEQKTYYRHTGFMGHLKSKTLEEAFAKSPEWVLRHAVRG</sequence>
<reference evidence="5 6" key="1">
    <citation type="submission" date="2017-09" db="EMBL/GenBank/DDBJ databases">
        <title>Depth-based differentiation of microbial function through sediment-hosted aquifers and enrichment of novel symbionts in the deep terrestrial subsurface.</title>
        <authorList>
            <person name="Probst A.J."/>
            <person name="Ladd B."/>
            <person name="Jarett J.K."/>
            <person name="Geller-Mcgrath D.E."/>
            <person name="Sieber C.M."/>
            <person name="Emerson J.B."/>
            <person name="Anantharaman K."/>
            <person name="Thomas B.C."/>
            <person name="Malmstrom R."/>
            <person name="Stieglmeier M."/>
            <person name="Klingl A."/>
            <person name="Woyke T."/>
            <person name="Ryan C.M."/>
            <person name="Banfield J.F."/>
        </authorList>
    </citation>
    <scope>NUCLEOTIDE SEQUENCE [LARGE SCALE GENOMIC DNA]</scope>
    <source>
        <strain evidence="5">CG23_combo_of_CG06-09_8_20_14_all_42_19</strain>
    </source>
</reference>
<protein>
    <recommendedName>
        <fullName evidence="4">50S ribosomal protein L13</fullName>
    </recommendedName>
</protein>
<comment type="similarity">
    <text evidence="1">Belongs to the universal ribosomal protein uL13 family.</text>
</comment>
<dbReference type="SUPFAM" id="SSF52161">
    <property type="entry name" value="Ribosomal protein L13"/>
    <property type="match status" value="1"/>
</dbReference>
<dbReference type="GO" id="GO:0003729">
    <property type="term" value="F:mRNA binding"/>
    <property type="evidence" value="ECO:0007669"/>
    <property type="project" value="TreeGrafter"/>
</dbReference>
<name>A0A2H0AMY0_9BACT</name>
<dbReference type="GO" id="GO:0017148">
    <property type="term" value="P:negative regulation of translation"/>
    <property type="evidence" value="ECO:0007669"/>
    <property type="project" value="TreeGrafter"/>
</dbReference>
<keyword evidence="3" id="KW-0687">Ribonucleoprotein</keyword>
<accession>A0A2H0AMY0</accession>
<proteinExistence type="inferred from homology"/>
<dbReference type="GO" id="GO:0003735">
    <property type="term" value="F:structural constituent of ribosome"/>
    <property type="evidence" value="ECO:0007669"/>
    <property type="project" value="InterPro"/>
</dbReference>
<gene>
    <name evidence="5" type="ORF">COX15_01320</name>
</gene>
<dbReference type="PIRSF" id="PIRSF002181">
    <property type="entry name" value="Ribosomal_L13"/>
    <property type="match status" value="1"/>
</dbReference>